<name>A0A258HMH4_9CAUL</name>
<comment type="caution">
    <text evidence="2">The sequence shown here is derived from an EMBL/GenBank/DDBJ whole genome shotgun (WGS) entry which is preliminary data.</text>
</comment>
<dbReference type="Proteomes" id="UP000216147">
    <property type="component" value="Unassembled WGS sequence"/>
</dbReference>
<keyword evidence="1" id="KW-0732">Signal</keyword>
<organism evidence="2 3">
    <name type="scientific">Brevundimonas subvibrioides</name>
    <dbReference type="NCBI Taxonomy" id="74313"/>
    <lineage>
        <taxon>Bacteria</taxon>
        <taxon>Pseudomonadati</taxon>
        <taxon>Pseudomonadota</taxon>
        <taxon>Alphaproteobacteria</taxon>
        <taxon>Caulobacterales</taxon>
        <taxon>Caulobacteraceae</taxon>
        <taxon>Brevundimonas</taxon>
    </lineage>
</organism>
<feature type="signal peptide" evidence="1">
    <location>
        <begin position="1"/>
        <end position="25"/>
    </location>
</feature>
<dbReference type="EMBL" id="NCEQ01000004">
    <property type="protein sequence ID" value="OYX57807.1"/>
    <property type="molecule type" value="Genomic_DNA"/>
</dbReference>
<gene>
    <name evidence="2" type="ORF">B7Y86_04855</name>
</gene>
<evidence type="ECO:0008006" key="4">
    <source>
        <dbReference type="Google" id="ProtNLM"/>
    </source>
</evidence>
<evidence type="ECO:0000256" key="1">
    <source>
        <dbReference type="SAM" id="SignalP"/>
    </source>
</evidence>
<proteinExistence type="predicted"/>
<dbReference type="InterPro" id="IPR014469">
    <property type="entry name" value="DUF2271"/>
</dbReference>
<evidence type="ECO:0000313" key="2">
    <source>
        <dbReference type="EMBL" id="OYX57807.1"/>
    </source>
</evidence>
<feature type="chain" id="PRO_5012333199" description="DUF2271 domain-containing protein" evidence="1">
    <location>
        <begin position="26"/>
        <end position="178"/>
    </location>
</feature>
<dbReference type="PIRSF" id="PIRSF014995">
    <property type="entry name" value="UCP014995"/>
    <property type="match status" value="1"/>
</dbReference>
<dbReference type="Pfam" id="PF10029">
    <property type="entry name" value="DUF2271"/>
    <property type="match status" value="1"/>
</dbReference>
<sequence length="178" mass="18670">MSSRIRPLSLMLAAAASAIAAPALAADLTVTLEVPTVATAAYHRPYVAVWIEQQDPAQTAVRTIALWYEAGATARGEGDGEQYLKDIRTWWRKGGRAMALPIDGITGPTRAPGRQTVTVSGARLASLPAGSYNIVVEAAREQGGREIVRLPFTWGGAANTASAAGTSELGAVRVTVTR</sequence>
<dbReference type="AlphaFoldDB" id="A0A258HMH4"/>
<evidence type="ECO:0000313" key="3">
    <source>
        <dbReference type="Proteomes" id="UP000216147"/>
    </source>
</evidence>
<reference evidence="2 3" key="1">
    <citation type="submission" date="2017-03" db="EMBL/GenBank/DDBJ databases">
        <title>Lifting the veil on microbial sulfur biogeochemistry in mining wastewaters.</title>
        <authorList>
            <person name="Kantor R.S."/>
            <person name="Colenbrander Nelson T."/>
            <person name="Marshall S."/>
            <person name="Bennett D."/>
            <person name="Apte S."/>
            <person name="Camacho D."/>
            <person name="Thomas B.C."/>
            <person name="Warren L.A."/>
            <person name="Banfield J.F."/>
        </authorList>
    </citation>
    <scope>NUCLEOTIDE SEQUENCE [LARGE SCALE GENOMIC DNA]</scope>
    <source>
        <strain evidence="2">32-68-21</strain>
    </source>
</reference>
<accession>A0A258HMH4</accession>
<protein>
    <recommendedName>
        <fullName evidence="4">DUF2271 domain-containing protein</fullName>
    </recommendedName>
</protein>